<name>A0A955L8H1_9BACT</name>
<dbReference type="AlphaFoldDB" id="A0A955L8H1"/>
<proteinExistence type="predicted"/>
<organism evidence="1 2">
    <name type="scientific">Candidatus Dojkabacteria bacterium</name>
    <dbReference type="NCBI Taxonomy" id="2099670"/>
    <lineage>
        <taxon>Bacteria</taxon>
        <taxon>Candidatus Dojkabacteria</taxon>
    </lineage>
</organism>
<evidence type="ECO:0000313" key="2">
    <source>
        <dbReference type="Proteomes" id="UP000754563"/>
    </source>
</evidence>
<dbReference type="Proteomes" id="UP000754563">
    <property type="component" value="Unassembled WGS sequence"/>
</dbReference>
<gene>
    <name evidence="1" type="ORF">KC717_05135</name>
</gene>
<dbReference type="EMBL" id="JAGQLH010000067">
    <property type="protein sequence ID" value="MCA9386003.1"/>
    <property type="molecule type" value="Genomic_DNA"/>
</dbReference>
<protein>
    <submittedName>
        <fullName evidence="1">A/G-specific adenine glycosylase</fullName>
    </submittedName>
</protein>
<reference evidence="1" key="1">
    <citation type="submission" date="2020-04" db="EMBL/GenBank/DDBJ databases">
        <authorList>
            <person name="Zhang T."/>
        </authorList>
    </citation>
    <scope>NUCLEOTIDE SEQUENCE</scope>
    <source>
        <strain evidence="1">HKST-UBA11</strain>
    </source>
</reference>
<evidence type="ECO:0000313" key="1">
    <source>
        <dbReference type="EMBL" id="MCA9386003.1"/>
    </source>
</evidence>
<reference evidence="1" key="2">
    <citation type="journal article" date="2021" name="Microbiome">
        <title>Successional dynamics and alternative stable states in a saline activated sludge microbial community over 9 years.</title>
        <authorList>
            <person name="Wang Y."/>
            <person name="Ye J."/>
            <person name="Ju F."/>
            <person name="Liu L."/>
            <person name="Boyd J.A."/>
            <person name="Deng Y."/>
            <person name="Parks D.H."/>
            <person name="Jiang X."/>
            <person name="Yin X."/>
            <person name="Woodcroft B.J."/>
            <person name="Tyson G.W."/>
            <person name="Hugenholtz P."/>
            <person name="Polz M.F."/>
            <person name="Zhang T."/>
        </authorList>
    </citation>
    <scope>NUCLEOTIDE SEQUENCE</scope>
    <source>
        <strain evidence="1">HKST-UBA11</strain>
    </source>
</reference>
<accession>A0A955L8H1</accession>
<sequence length="123" mass="14440">HFFFFLSDISDLQILSLVELSLDQDNPRDWYYALMDYGAYIKSTLGNQNKRSKHYSKQSKFEGSKRQLRGEILRLLSEKNSLLIKDVYTVSKRTKKETAEIIADLMKEGFIEEIEGKFYLVKS</sequence>
<comment type="caution">
    <text evidence="1">The sequence shown here is derived from an EMBL/GenBank/DDBJ whole genome shotgun (WGS) entry which is preliminary data.</text>
</comment>
<feature type="non-terminal residue" evidence="1">
    <location>
        <position position="1"/>
    </location>
</feature>